<keyword evidence="3" id="KW-1185">Reference proteome</keyword>
<dbReference type="Pfam" id="PF00931">
    <property type="entry name" value="NB-ARC"/>
    <property type="match status" value="1"/>
</dbReference>
<comment type="caution">
    <text evidence="2">The sequence shown here is derived from an EMBL/GenBank/DDBJ whole genome shotgun (WGS) entry which is preliminary data.</text>
</comment>
<dbReference type="Gene3D" id="3.40.50.300">
    <property type="entry name" value="P-loop containing nucleotide triphosphate hydrolases"/>
    <property type="match status" value="1"/>
</dbReference>
<dbReference type="InterPro" id="IPR027417">
    <property type="entry name" value="P-loop_NTPase"/>
</dbReference>
<protein>
    <recommendedName>
        <fullName evidence="1">NB-ARC domain-containing protein</fullName>
    </recommendedName>
</protein>
<dbReference type="AlphaFoldDB" id="A0A9J5WH43"/>
<accession>A0A9J5WH43</accession>
<feature type="domain" description="NB-ARC" evidence="1">
    <location>
        <begin position="29"/>
        <end position="79"/>
    </location>
</feature>
<dbReference type="Proteomes" id="UP000824120">
    <property type="component" value="Chromosome 11"/>
</dbReference>
<dbReference type="InterPro" id="IPR002182">
    <property type="entry name" value="NB-ARC"/>
</dbReference>
<evidence type="ECO:0000313" key="3">
    <source>
        <dbReference type="Proteomes" id="UP000824120"/>
    </source>
</evidence>
<evidence type="ECO:0000259" key="1">
    <source>
        <dbReference type="Pfam" id="PF00931"/>
    </source>
</evidence>
<organism evidence="2 3">
    <name type="scientific">Solanum commersonii</name>
    <name type="common">Commerson's wild potato</name>
    <name type="synonym">Commerson's nightshade</name>
    <dbReference type="NCBI Taxonomy" id="4109"/>
    <lineage>
        <taxon>Eukaryota</taxon>
        <taxon>Viridiplantae</taxon>
        <taxon>Streptophyta</taxon>
        <taxon>Embryophyta</taxon>
        <taxon>Tracheophyta</taxon>
        <taxon>Spermatophyta</taxon>
        <taxon>Magnoliopsida</taxon>
        <taxon>eudicotyledons</taxon>
        <taxon>Gunneridae</taxon>
        <taxon>Pentapetalae</taxon>
        <taxon>asterids</taxon>
        <taxon>lamiids</taxon>
        <taxon>Solanales</taxon>
        <taxon>Solanaceae</taxon>
        <taxon>Solanoideae</taxon>
        <taxon>Solaneae</taxon>
        <taxon>Solanum</taxon>
    </lineage>
</organism>
<dbReference type="EMBL" id="JACXVP010000011">
    <property type="protein sequence ID" value="KAG5574280.1"/>
    <property type="molecule type" value="Genomic_DNA"/>
</dbReference>
<reference evidence="2 3" key="1">
    <citation type="submission" date="2020-09" db="EMBL/GenBank/DDBJ databases">
        <title>De no assembly of potato wild relative species, Solanum commersonii.</title>
        <authorList>
            <person name="Cho K."/>
        </authorList>
    </citation>
    <scope>NUCLEOTIDE SEQUENCE [LARGE SCALE GENOMIC DNA]</scope>
    <source>
        <strain evidence="2">LZ3.2</strain>
        <tissue evidence="2">Leaf</tissue>
    </source>
</reference>
<sequence>MIQLGVIKHIERNHEKHLGGSIQYRPDGRKAKALINSWLIGKKFLLILDDIPSWEIVEVVNNVISRSREKTRILVTSRAIGRRSFLVILPSLKRRSLRDVIVHFIWCPAMMGHIYKGTCDDLEIWRARHLNLLEGSFSNKVVNLRDGVIEAFVDLGSFFGLEMAEAIAKGLINLEGIRKLSIGAAEVYIFLPTCLKFVERMEFLGSFTMKGSFEDEVTSFHSCCMQPRNALYWWSMMNHLLDWVGRF</sequence>
<evidence type="ECO:0000313" key="2">
    <source>
        <dbReference type="EMBL" id="KAG5574280.1"/>
    </source>
</evidence>
<name>A0A9J5WH43_SOLCO</name>
<proteinExistence type="predicted"/>
<gene>
    <name evidence="2" type="ORF">H5410_054414</name>
</gene>
<dbReference type="SUPFAM" id="SSF52540">
    <property type="entry name" value="P-loop containing nucleoside triphosphate hydrolases"/>
    <property type="match status" value="1"/>
</dbReference>